<feature type="region of interest" description="Disordered" evidence="5">
    <location>
        <begin position="1060"/>
        <end position="1108"/>
    </location>
</feature>
<feature type="domain" description="IF rod" evidence="6">
    <location>
        <begin position="79"/>
        <end position="390"/>
    </location>
</feature>
<evidence type="ECO:0000313" key="7">
    <source>
        <dbReference type="Ensembl" id="ENSSLDP00000022992.1"/>
    </source>
</evidence>
<dbReference type="SMART" id="SM01391">
    <property type="entry name" value="Filament"/>
    <property type="match status" value="1"/>
</dbReference>
<feature type="region of interest" description="Disordered" evidence="5">
    <location>
        <begin position="980"/>
        <end position="1008"/>
    </location>
</feature>
<organism evidence="7 8">
    <name type="scientific">Seriola lalandi dorsalis</name>
    <dbReference type="NCBI Taxonomy" id="1841481"/>
    <lineage>
        <taxon>Eukaryota</taxon>
        <taxon>Metazoa</taxon>
        <taxon>Chordata</taxon>
        <taxon>Craniata</taxon>
        <taxon>Vertebrata</taxon>
        <taxon>Euteleostomi</taxon>
        <taxon>Actinopterygii</taxon>
        <taxon>Neopterygii</taxon>
        <taxon>Teleostei</taxon>
        <taxon>Neoteleostei</taxon>
        <taxon>Acanthomorphata</taxon>
        <taxon>Carangaria</taxon>
        <taxon>Carangiformes</taxon>
        <taxon>Carangidae</taxon>
        <taxon>Seriola</taxon>
    </lineage>
</organism>
<feature type="region of interest" description="Disordered" evidence="5">
    <location>
        <begin position="683"/>
        <end position="709"/>
    </location>
</feature>
<feature type="coiled-coil region" evidence="4">
    <location>
        <begin position="76"/>
        <end position="117"/>
    </location>
</feature>
<feature type="region of interest" description="Disordered" evidence="5">
    <location>
        <begin position="1316"/>
        <end position="1335"/>
    </location>
</feature>
<feature type="region of interest" description="Disordered" evidence="5">
    <location>
        <begin position="508"/>
        <end position="535"/>
    </location>
</feature>
<dbReference type="InterPro" id="IPR018039">
    <property type="entry name" value="IF_conserved"/>
</dbReference>
<dbReference type="Pfam" id="PF00038">
    <property type="entry name" value="Filament"/>
    <property type="match status" value="1"/>
</dbReference>
<keyword evidence="2 4" id="KW-0175">Coiled coil</keyword>
<dbReference type="Proteomes" id="UP000261360">
    <property type="component" value="Unplaced"/>
</dbReference>
<reference evidence="7" key="1">
    <citation type="submission" date="2025-08" db="UniProtKB">
        <authorList>
            <consortium name="Ensembl"/>
        </authorList>
    </citation>
    <scope>IDENTIFICATION</scope>
</reference>
<keyword evidence="8" id="KW-1185">Reference proteome</keyword>
<feature type="region of interest" description="Disordered" evidence="5">
    <location>
        <begin position="935"/>
        <end position="956"/>
    </location>
</feature>
<dbReference type="STRING" id="1841481.ENSSLDP00000022992"/>
<dbReference type="PANTHER" id="PTHR47051">
    <property type="entry name" value="NESTIN"/>
    <property type="match status" value="1"/>
</dbReference>
<evidence type="ECO:0000256" key="5">
    <source>
        <dbReference type="SAM" id="MobiDB-lite"/>
    </source>
</evidence>
<dbReference type="PROSITE" id="PS00226">
    <property type="entry name" value="IF_ROD_1"/>
    <property type="match status" value="1"/>
</dbReference>
<dbReference type="PANTHER" id="PTHR47051:SF1">
    <property type="entry name" value="NESTIN"/>
    <property type="match status" value="1"/>
</dbReference>
<feature type="region of interest" description="Disordered" evidence="5">
    <location>
        <begin position="721"/>
        <end position="874"/>
    </location>
</feature>
<feature type="compositionally biased region" description="Basic and acidic residues" evidence="5">
    <location>
        <begin position="721"/>
        <end position="756"/>
    </location>
</feature>
<keyword evidence="1 3" id="KW-0403">Intermediate filament</keyword>
<evidence type="ECO:0000259" key="6">
    <source>
        <dbReference type="PROSITE" id="PS51842"/>
    </source>
</evidence>
<dbReference type="SUPFAM" id="SSF64593">
    <property type="entry name" value="Intermediate filament protein, coiled coil region"/>
    <property type="match status" value="2"/>
</dbReference>
<name>A0A3B4Y133_SERLL</name>
<sequence length="1335" mass="149104">MKGKPIAGSHSTRSSQEPHAHEKTPPPTHTLTQAWTGRYTWLPNHNQRTSERGLGLPNLSDMELHSVHKTFHHSHLGEEKHQMLNLNRRLETYLNRVKLLEEENLLLAQEIQALRRSGHGASTRRKGLEEELRQTRLELDAAWTDRVHTELEVGRLTQEFQALDLQRQREAQAHVKAKTMAEQSRKVLEEEQRAQIWLREKVSHLEHEMRLLIQTHQEDVAHLEATLSHSRAAVPPTRAQRGNQAPNLLELGQEYSQRATRAWQEAAEAYQGQLAQLEESLNQARGRLTQVGQEKSESQLRLRALEKEIASAQDVRLHLEKSASQQRNKHSQEIQQLQAHIEGLEAEKEEVGQQIDHLLLENRGLLQLKMSLGLEVATYRALLDSESIGGDVSLSNQPRNISITDAVFCPRGVKKNYPTQLSATHKTTSLLSLRTITATAPMTIPATSLCNRKPVTFNETPEILRKPAAAEPAKSATWETPYPKILQDGAVENFRPQEVHEKVTYAEPLSPPNEQEAFAPTTSGTKEGEDDETRDETVMESVVGYEVKSGHSSEPAFNEISHQQFTSPNLTPHHINVTERPCVFPDQSDNDVSIDGAAEKEDVQQPSAPIDALASEECAGEAAEHARVESSDSETEAVLEPTFGSRTSSPVSECENAESVFNQFTDFSRDENGSNEDAVEITPELNSSMVGTNETDVEEKLYPDGEEMDTWDSVIERKVELKTDDGIEEEAKRQHAEPEEDISAREVEHEKREISHDNVASSVMDTQVDDDGERSALYQENVPPPDNEEEEDDDDDEEEDSQNVCVSWRTELESDSYAQDNTLADTRPLIRYKSDETDANTQASHMEESESSEGDQEKKMAETGSDVWSEGKSKKFGTMEDLCEEVEAEVLDDEFDLGYAQIEDRVIGQSVTVSEHATPMNEEEIAEEMIKKVSNGYSDEETEELSEPAADVDYGEELDTDRLVEQELENLSTDSYSARFAQQQQVGESESAEETTEQEEAGRIKTEDKSFCAESGLWENGKLVSSSATIDQPHENWYFSNSSVVMTHTDTLAYKKVQQEKREEVDEHNVSTVTHADVTEDCSGMSDVPSRPDMEEIDNSQEPNSAWQENTQDVAAPAEVVNVVPEETADSQEHPTEEAVDCQAFPDAPETAEWEVLENPSEEFEIGDQIEHDPKCDNAPDSAETCLHDDGGSDEGVMMCKEETLEISPDSAPDENDIFAVKDSGIKNDFWVSSLETGAAYQPDDACNEAAEQTNQDLGFGDNLVWGNSDDPNVVNGNTRVDTDPSKALAAKAEQAQMRSEVKQLLCRNVVDGELVHSEESDVEGESWSSGEETV</sequence>
<dbReference type="GO" id="GO:0030844">
    <property type="term" value="P:positive regulation of intermediate filament depolymerization"/>
    <property type="evidence" value="ECO:0007669"/>
    <property type="project" value="TreeGrafter"/>
</dbReference>
<feature type="region of interest" description="Disordered" evidence="5">
    <location>
        <begin position="1"/>
        <end position="31"/>
    </location>
</feature>
<reference evidence="7" key="2">
    <citation type="submission" date="2025-09" db="UniProtKB">
        <authorList>
            <consortium name="Ensembl"/>
        </authorList>
    </citation>
    <scope>IDENTIFICATION</scope>
</reference>
<proteinExistence type="inferred from homology"/>
<feature type="compositionally biased region" description="Acidic residues" evidence="5">
    <location>
        <begin position="990"/>
        <end position="999"/>
    </location>
</feature>
<accession>A0A3B4Y133</accession>
<feature type="compositionally biased region" description="Acidic residues" evidence="5">
    <location>
        <begin position="786"/>
        <end position="801"/>
    </location>
</feature>
<evidence type="ECO:0000256" key="2">
    <source>
        <dbReference type="ARBA" id="ARBA00023054"/>
    </source>
</evidence>
<feature type="compositionally biased region" description="Polar residues" evidence="5">
    <location>
        <begin position="684"/>
        <end position="694"/>
    </location>
</feature>
<dbReference type="Gene3D" id="1.20.5.1160">
    <property type="entry name" value="Vasodilator-stimulated phosphoprotein"/>
    <property type="match status" value="1"/>
</dbReference>
<dbReference type="PROSITE" id="PS51842">
    <property type="entry name" value="IF_ROD_2"/>
    <property type="match status" value="1"/>
</dbReference>
<feature type="coiled-coil region" evidence="4">
    <location>
        <begin position="260"/>
        <end position="361"/>
    </location>
</feature>
<dbReference type="InterPro" id="IPR039008">
    <property type="entry name" value="IF_rod_dom"/>
</dbReference>
<comment type="similarity">
    <text evidence="3">Belongs to the intermediate filament family.</text>
</comment>
<evidence type="ECO:0000313" key="8">
    <source>
        <dbReference type="Proteomes" id="UP000261360"/>
    </source>
</evidence>
<feature type="region of interest" description="Disordered" evidence="5">
    <location>
        <begin position="1171"/>
        <end position="1195"/>
    </location>
</feature>
<dbReference type="GeneTree" id="ENSGT00940000169377"/>
<feature type="compositionally biased region" description="Basic and acidic residues" evidence="5">
    <location>
        <begin position="1060"/>
        <end position="1069"/>
    </location>
</feature>
<dbReference type="Gene3D" id="1.20.5.170">
    <property type="match status" value="1"/>
</dbReference>
<evidence type="ECO:0000256" key="4">
    <source>
        <dbReference type="SAM" id="Coils"/>
    </source>
</evidence>
<evidence type="ECO:0000256" key="1">
    <source>
        <dbReference type="ARBA" id="ARBA00022754"/>
    </source>
</evidence>
<evidence type="ECO:0000256" key="3">
    <source>
        <dbReference type="RuleBase" id="RU000685"/>
    </source>
</evidence>
<dbReference type="GO" id="GO:0019215">
    <property type="term" value="F:intermediate filament binding"/>
    <property type="evidence" value="ECO:0007669"/>
    <property type="project" value="InterPro"/>
</dbReference>
<dbReference type="Ensembl" id="ENSSLDT00000023731.1">
    <property type="protein sequence ID" value="ENSSLDP00000022992.1"/>
    <property type="gene ID" value="ENSSLDG00000017954.1"/>
</dbReference>
<dbReference type="GO" id="GO:0031730">
    <property type="term" value="F:CCR5 chemokine receptor binding"/>
    <property type="evidence" value="ECO:0007669"/>
    <property type="project" value="TreeGrafter"/>
</dbReference>
<dbReference type="InterPro" id="IPR031211">
    <property type="entry name" value="Nestin"/>
</dbReference>
<feature type="region of interest" description="Disordered" evidence="5">
    <location>
        <begin position="617"/>
        <end position="657"/>
    </location>
</feature>
<protein>
    <submittedName>
        <fullName evidence="7">Nestin-like</fullName>
    </submittedName>
</protein>
<dbReference type="GO" id="GO:0005882">
    <property type="term" value="C:intermediate filament"/>
    <property type="evidence" value="ECO:0007669"/>
    <property type="project" value="UniProtKB-KW"/>
</dbReference>